<sequence>MPGEAANDEFELNEDRSPAEWMRVGDTTGDAFLWYTVMLEIASACCSIVYITSHDEDQLLWKTDCWGRWTSLSDAEDVQFVEFDTHIGWQQYGKVDKLGLLSELSESTAVMGSLAGGMHGLVIIIACVFFFFSSSALWLSYFDFCCSRQTPTHEGKVGPKEGQKTKPAMRDHPLVLARDCHRWMFVMAASYILAGLWCFGVGCIGFYVVIMGDFTDGLQDTISGWGESVSCTEPQTSPRYGFFANGLSILLFFGGGTIILYKTYVSDRELSEAVEMWKNDRAEMAEMEARLAMIRKKEDYKAQVASAAASAASPVPIFKSRKSQNNAPSSFSPSPTAASSRNGYHANPSDLDDMLPLSPPDLVSPPSSAGTASTAEGWDGRHKRMATKAAFSPKDLEHDEQSVGSTADTPRDPRQSPSLSFLESSLLQSPEPQVSNIDRDLELGSGSAAAPVDDDLPPPPGWEVRTTPMGDKFWVNIATKNVSWDRPT</sequence>
<dbReference type="EMBL" id="FN649056">
    <property type="protein sequence ID" value="CBN78064.1"/>
    <property type="molecule type" value="Genomic_DNA"/>
</dbReference>
<dbReference type="Proteomes" id="UP000002630">
    <property type="component" value="Linkage Group LG15"/>
</dbReference>
<accession>D8LTF4</accession>
<keyword evidence="5" id="KW-1185">Reference proteome</keyword>
<reference evidence="4 5" key="1">
    <citation type="journal article" date="2010" name="Nature">
        <title>The Ectocarpus genome and the independent evolution of multicellularity in brown algae.</title>
        <authorList>
            <person name="Cock J.M."/>
            <person name="Sterck L."/>
            <person name="Rouze P."/>
            <person name="Scornet D."/>
            <person name="Allen A.E."/>
            <person name="Amoutzias G."/>
            <person name="Anthouard V."/>
            <person name="Artiguenave F."/>
            <person name="Aury J.M."/>
            <person name="Badger J.H."/>
            <person name="Beszteri B."/>
            <person name="Billiau K."/>
            <person name="Bonnet E."/>
            <person name="Bothwell J.H."/>
            <person name="Bowler C."/>
            <person name="Boyen C."/>
            <person name="Brownlee C."/>
            <person name="Carrano C.J."/>
            <person name="Charrier B."/>
            <person name="Cho G.Y."/>
            <person name="Coelho S.M."/>
            <person name="Collen J."/>
            <person name="Corre E."/>
            <person name="Da Silva C."/>
            <person name="Delage L."/>
            <person name="Delaroque N."/>
            <person name="Dittami S.M."/>
            <person name="Doulbeau S."/>
            <person name="Elias M."/>
            <person name="Farnham G."/>
            <person name="Gachon C.M."/>
            <person name="Gschloessl B."/>
            <person name="Heesch S."/>
            <person name="Jabbari K."/>
            <person name="Jubin C."/>
            <person name="Kawai H."/>
            <person name="Kimura K."/>
            <person name="Kloareg B."/>
            <person name="Kupper F.C."/>
            <person name="Lang D."/>
            <person name="Le Bail A."/>
            <person name="Leblanc C."/>
            <person name="Lerouge P."/>
            <person name="Lohr M."/>
            <person name="Lopez P.J."/>
            <person name="Martens C."/>
            <person name="Maumus F."/>
            <person name="Michel G."/>
            <person name="Miranda-Saavedra D."/>
            <person name="Morales J."/>
            <person name="Moreau H."/>
            <person name="Motomura T."/>
            <person name="Nagasato C."/>
            <person name="Napoli C.A."/>
            <person name="Nelson D.R."/>
            <person name="Nyvall-Collen P."/>
            <person name="Peters A.F."/>
            <person name="Pommier C."/>
            <person name="Potin P."/>
            <person name="Poulain J."/>
            <person name="Quesneville H."/>
            <person name="Read B."/>
            <person name="Rensing S.A."/>
            <person name="Ritter A."/>
            <person name="Rousvoal S."/>
            <person name="Samanta M."/>
            <person name="Samson G."/>
            <person name="Schroeder D.C."/>
            <person name="Segurens B."/>
            <person name="Strittmatter M."/>
            <person name="Tonon T."/>
            <person name="Tregear J.W."/>
            <person name="Valentin K."/>
            <person name="von Dassow P."/>
            <person name="Yamagishi T."/>
            <person name="Van de Peer Y."/>
            <person name="Wincker P."/>
        </authorList>
    </citation>
    <scope>NUCLEOTIDE SEQUENCE [LARGE SCALE GENOMIC DNA]</scope>
    <source>
        <strain evidence="5">Ec32 / CCAP1310/4</strain>
    </source>
</reference>
<feature type="compositionally biased region" description="Low complexity" evidence="1">
    <location>
        <begin position="327"/>
        <end position="340"/>
    </location>
</feature>
<feature type="transmembrane region" description="Helical" evidence="2">
    <location>
        <begin position="183"/>
        <end position="210"/>
    </location>
</feature>
<dbReference type="SUPFAM" id="SSF51045">
    <property type="entry name" value="WW domain"/>
    <property type="match status" value="1"/>
</dbReference>
<dbReference type="InterPro" id="IPR001202">
    <property type="entry name" value="WW_dom"/>
</dbReference>
<evidence type="ECO:0000256" key="1">
    <source>
        <dbReference type="SAM" id="MobiDB-lite"/>
    </source>
</evidence>
<feature type="transmembrane region" description="Helical" evidence="2">
    <location>
        <begin position="242"/>
        <end position="261"/>
    </location>
</feature>
<protein>
    <recommendedName>
        <fullName evidence="3">WW domain-containing protein</fullName>
    </recommendedName>
</protein>
<dbReference type="Gene3D" id="2.20.70.10">
    <property type="match status" value="1"/>
</dbReference>
<dbReference type="InParanoid" id="D8LTF4"/>
<feature type="transmembrane region" description="Helical" evidence="2">
    <location>
        <begin position="32"/>
        <end position="51"/>
    </location>
</feature>
<evidence type="ECO:0000313" key="4">
    <source>
        <dbReference type="EMBL" id="CBN78064.1"/>
    </source>
</evidence>
<evidence type="ECO:0000256" key="2">
    <source>
        <dbReference type="SAM" id="Phobius"/>
    </source>
</evidence>
<feature type="region of interest" description="Disordered" evidence="1">
    <location>
        <begin position="320"/>
        <end position="467"/>
    </location>
</feature>
<dbReference type="EMBL" id="FN649740">
    <property type="protein sequence ID" value="CBN78064.1"/>
    <property type="molecule type" value="Genomic_DNA"/>
</dbReference>
<evidence type="ECO:0000259" key="3">
    <source>
        <dbReference type="PROSITE" id="PS50020"/>
    </source>
</evidence>
<feature type="compositionally biased region" description="Low complexity" evidence="1">
    <location>
        <begin position="415"/>
        <end position="433"/>
    </location>
</feature>
<keyword evidence="2" id="KW-0472">Membrane</keyword>
<keyword evidence="2" id="KW-1133">Transmembrane helix</keyword>
<dbReference type="CDD" id="cd00201">
    <property type="entry name" value="WW"/>
    <property type="match status" value="1"/>
</dbReference>
<evidence type="ECO:0000313" key="5">
    <source>
        <dbReference type="Proteomes" id="UP000002630"/>
    </source>
</evidence>
<name>D8LTF4_ECTSI</name>
<feature type="transmembrane region" description="Helical" evidence="2">
    <location>
        <begin position="109"/>
        <end position="132"/>
    </location>
</feature>
<dbReference type="Pfam" id="PF00397">
    <property type="entry name" value="WW"/>
    <property type="match status" value="1"/>
</dbReference>
<dbReference type="AlphaFoldDB" id="D8LTF4"/>
<keyword evidence="2" id="KW-0812">Transmembrane</keyword>
<organism evidence="4 5">
    <name type="scientific">Ectocarpus siliculosus</name>
    <name type="common">Brown alga</name>
    <name type="synonym">Conferva siliculosa</name>
    <dbReference type="NCBI Taxonomy" id="2880"/>
    <lineage>
        <taxon>Eukaryota</taxon>
        <taxon>Sar</taxon>
        <taxon>Stramenopiles</taxon>
        <taxon>Ochrophyta</taxon>
        <taxon>PX clade</taxon>
        <taxon>Phaeophyceae</taxon>
        <taxon>Ectocarpales</taxon>
        <taxon>Ectocarpaceae</taxon>
        <taxon>Ectocarpus</taxon>
    </lineage>
</organism>
<proteinExistence type="predicted"/>
<dbReference type="PROSITE" id="PS50020">
    <property type="entry name" value="WW_DOMAIN_2"/>
    <property type="match status" value="1"/>
</dbReference>
<gene>
    <name evidence="4" type="ORF">Esi_0082_0105</name>
</gene>
<feature type="compositionally biased region" description="Low complexity" evidence="1">
    <location>
        <begin position="364"/>
        <end position="375"/>
    </location>
</feature>
<dbReference type="OrthoDB" id="5339429at2759"/>
<dbReference type="InterPro" id="IPR036020">
    <property type="entry name" value="WW_dom_sf"/>
</dbReference>
<feature type="domain" description="WW" evidence="3">
    <location>
        <begin position="456"/>
        <end position="488"/>
    </location>
</feature>